<feature type="compositionally biased region" description="Basic residues" evidence="1">
    <location>
        <begin position="85"/>
        <end position="95"/>
    </location>
</feature>
<evidence type="ECO:0000313" key="2">
    <source>
        <dbReference type="EMBL" id="EJK73424.1"/>
    </source>
</evidence>
<name>K0T8I3_THAOC</name>
<protein>
    <submittedName>
        <fullName evidence="2">Uncharacterized protein</fullName>
    </submittedName>
</protein>
<dbReference type="EMBL" id="AGNL01004504">
    <property type="protein sequence ID" value="EJK73424.1"/>
    <property type="molecule type" value="Genomic_DNA"/>
</dbReference>
<organism evidence="2 3">
    <name type="scientific">Thalassiosira oceanica</name>
    <name type="common">Marine diatom</name>
    <dbReference type="NCBI Taxonomy" id="159749"/>
    <lineage>
        <taxon>Eukaryota</taxon>
        <taxon>Sar</taxon>
        <taxon>Stramenopiles</taxon>
        <taxon>Ochrophyta</taxon>
        <taxon>Bacillariophyta</taxon>
        <taxon>Coscinodiscophyceae</taxon>
        <taxon>Thalassiosirophycidae</taxon>
        <taxon>Thalassiosirales</taxon>
        <taxon>Thalassiosiraceae</taxon>
        <taxon>Thalassiosira</taxon>
    </lineage>
</organism>
<feature type="compositionally biased region" description="Polar residues" evidence="1">
    <location>
        <begin position="62"/>
        <end position="71"/>
    </location>
</feature>
<accession>K0T8I3</accession>
<evidence type="ECO:0000256" key="1">
    <source>
        <dbReference type="SAM" id="MobiDB-lite"/>
    </source>
</evidence>
<comment type="caution">
    <text evidence="2">The sequence shown here is derived from an EMBL/GenBank/DDBJ whole genome shotgun (WGS) entry which is preliminary data.</text>
</comment>
<evidence type="ECO:0000313" key="3">
    <source>
        <dbReference type="Proteomes" id="UP000266841"/>
    </source>
</evidence>
<feature type="region of interest" description="Disordered" evidence="1">
    <location>
        <begin position="54"/>
        <end position="73"/>
    </location>
</feature>
<proteinExistence type="predicted"/>
<sequence length="101" mass="10977">MAGRPAPDRTRPTRQYTTADALDALDALDAPMHMRLRDAALRAAPPALYRCGLRTPLLGTTRPPSRSSTKNEALAAELDADAAKAKRGQARRRKDQARGRA</sequence>
<dbReference type="Proteomes" id="UP000266841">
    <property type="component" value="Unassembled WGS sequence"/>
</dbReference>
<reference evidence="2 3" key="1">
    <citation type="journal article" date="2012" name="Genome Biol.">
        <title>Genome and low-iron response of an oceanic diatom adapted to chronic iron limitation.</title>
        <authorList>
            <person name="Lommer M."/>
            <person name="Specht M."/>
            <person name="Roy A.S."/>
            <person name="Kraemer L."/>
            <person name="Andreson R."/>
            <person name="Gutowska M.A."/>
            <person name="Wolf J."/>
            <person name="Bergner S.V."/>
            <person name="Schilhabel M.B."/>
            <person name="Klostermeier U.C."/>
            <person name="Beiko R.G."/>
            <person name="Rosenstiel P."/>
            <person name="Hippler M."/>
            <person name="Laroche J."/>
        </authorList>
    </citation>
    <scope>NUCLEOTIDE SEQUENCE [LARGE SCALE GENOMIC DNA]</scope>
    <source>
        <strain evidence="2 3">CCMP1005</strain>
    </source>
</reference>
<gene>
    <name evidence="2" type="ORF">THAOC_04951</name>
</gene>
<keyword evidence="3" id="KW-1185">Reference proteome</keyword>
<dbReference type="AlphaFoldDB" id="K0T8I3"/>
<feature type="region of interest" description="Disordered" evidence="1">
    <location>
        <begin position="78"/>
        <end position="101"/>
    </location>
</feature>